<evidence type="ECO:0000256" key="2">
    <source>
        <dbReference type="ARBA" id="ARBA00022679"/>
    </source>
</evidence>
<evidence type="ECO:0000313" key="10">
    <source>
        <dbReference type="Proteomes" id="UP001652625"/>
    </source>
</evidence>
<dbReference type="Pfam" id="PF02807">
    <property type="entry name" value="ATP-gua_PtransN"/>
    <property type="match status" value="1"/>
</dbReference>
<dbReference type="InterPro" id="IPR014746">
    <property type="entry name" value="Gln_synth/guanido_kin_cat_dom"/>
</dbReference>
<dbReference type="GO" id="GO:0016301">
    <property type="term" value="F:kinase activity"/>
    <property type="evidence" value="ECO:0007669"/>
    <property type="project" value="UniProtKB-KW"/>
</dbReference>
<feature type="domain" description="Phosphagen kinase C-terminal" evidence="9">
    <location>
        <begin position="180"/>
        <end position="421"/>
    </location>
</feature>
<keyword evidence="4 7" id="KW-0418">Kinase</keyword>
<feature type="binding site" evidence="7">
    <location>
        <begin position="348"/>
        <end position="352"/>
    </location>
    <ligand>
        <name>ATP</name>
        <dbReference type="ChEBI" id="CHEBI:30616"/>
    </ligand>
</feature>
<name>A0ABM4C6U3_HYDVU</name>
<dbReference type="InterPro" id="IPR022413">
    <property type="entry name" value="ATP-guanido_PTrfase_N"/>
</dbReference>
<evidence type="ECO:0000256" key="1">
    <source>
        <dbReference type="ARBA" id="ARBA00006798"/>
    </source>
</evidence>
<evidence type="ECO:0000256" key="6">
    <source>
        <dbReference type="PROSITE-ProRule" id="PRU00842"/>
    </source>
</evidence>
<sequence>MDRHLATCIGAGLISGFVIGYYANRYFSTKIFNLPRNQFENRARKSCVSNDLFIKGLYKDVKTQTHNNAIAYTAQENFPDLKDNKSYMARYLTQEKYTEMYSHTTPLGFTIDQTIQIGVDNPSKKGCGILAGDEYCYDVFNMVFDPVINERHKEFRRRDGTAPKQLINLSNKELQFDSKYVKSTYFLISRCLHGFRFPASCSRAERNAIELHLKTALLALTGSNTGTYIHLTDMTSKVKTSLPDILQTASNIIFDRKLSSRGTFHDWPSGRGIFYNSQHSLLAWINFEDHLRLMYCSEELNFLESYKKFQSAMVELEANLLQKNLKFAYHCGYGYLVSCPSGIGTALRATVSVDLPNTIRHERFHIIAENLRLHLGAKDQDALKKGWLDVYNKDRLGFTEEELLYQVADAVLKLCEIETRLEADNSLIDVMSYKSILDELKINN</sequence>
<feature type="binding site" evidence="7">
    <location>
        <begin position="183"/>
        <end position="187"/>
    </location>
    <ligand>
        <name>ATP</name>
        <dbReference type="ChEBI" id="CHEBI:30616"/>
    </ligand>
</feature>
<dbReference type="Gene3D" id="3.30.590.10">
    <property type="entry name" value="Glutamine synthetase/guanido kinase, catalytic domain"/>
    <property type="match status" value="1"/>
</dbReference>
<organism evidence="10 11">
    <name type="scientific">Hydra vulgaris</name>
    <name type="common">Hydra</name>
    <name type="synonym">Hydra attenuata</name>
    <dbReference type="NCBI Taxonomy" id="6087"/>
    <lineage>
        <taxon>Eukaryota</taxon>
        <taxon>Metazoa</taxon>
        <taxon>Cnidaria</taxon>
        <taxon>Hydrozoa</taxon>
        <taxon>Hydroidolina</taxon>
        <taxon>Anthoathecata</taxon>
        <taxon>Aplanulata</taxon>
        <taxon>Hydridae</taxon>
        <taxon>Hydra</taxon>
    </lineage>
</organism>
<accession>A0ABM4C6U3</accession>
<dbReference type="RefSeq" id="XP_065657321.1">
    <property type="nucleotide sequence ID" value="XM_065801249.1"/>
</dbReference>
<evidence type="ECO:0000256" key="4">
    <source>
        <dbReference type="ARBA" id="ARBA00022777"/>
    </source>
</evidence>
<feature type="domain" description="Phosphagen kinase N-terminal" evidence="8">
    <location>
        <begin position="69"/>
        <end position="153"/>
    </location>
</feature>
<feature type="binding site" evidence="7">
    <location>
        <position position="292"/>
    </location>
    <ligand>
        <name>ATP</name>
        <dbReference type="ChEBI" id="CHEBI:30616"/>
    </ligand>
</feature>
<comment type="caution">
    <text evidence="7">Lacks conserved residue(s) required for the propagation of feature annotation.</text>
</comment>
<keyword evidence="3 7" id="KW-0547">Nucleotide-binding</keyword>
<dbReference type="InterPro" id="IPR036802">
    <property type="entry name" value="ATP-guanido_PTrfase_N_sf"/>
</dbReference>
<dbReference type="InterPro" id="IPR000749">
    <property type="entry name" value="ATP-guanido_PTrfase"/>
</dbReference>
<comment type="similarity">
    <text evidence="1 6">Belongs to the ATP:guanido phosphotransferase family.</text>
</comment>
<dbReference type="SUPFAM" id="SSF55931">
    <property type="entry name" value="Glutamine synthetase/guanido kinase"/>
    <property type="match status" value="1"/>
</dbReference>
<evidence type="ECO:0000256" key="5">
    <source>
        <dbReference type="ARBA" id="ARBA00022840"/>
    </source>
</evidence>
<dbReference type="Proteomes" id="UP001652625">
    <property type="component" value="Chromosome 07"/>
</dbReference>
<feature type="binding site" evidence="7">
    <location>
        <begin position="378"/>
        <end position="383"/>
    </location>
    <ligand>
        <name>ATP</name>
        <dbReference type="ChEBI" id="CHEBI:30616"/>
    </ligand>
</feature>
<evidence type="ECO:0000256" key="3">
    <source>
        <dbReference type="ARBA" id="ARBA00022741"/>
    </source>
</evidence>
<proteinExistence type="inferred from homology"/>
<dbReference type="PANTHER" id="PTHR11547">
    <property type="entry name" value="ARGININE OR CREATINE KINASE"/>
    <property type="match status" value="1"/>
</dbReference>
<dbReference type="Pfam" id="PF00217">
    <property type="entry name" value="ATP-gua_Ptrans"/>
    <property type="match status" value="1"/>
</dbReference>
<keyword evidence="10" id="KW-1185">Reference proteome</keyword>
<dbReference type="SUPFAM" id="SSF48034">
    <property type="entry name" value="Guanido kinase N-terminal domain"/>
    <property type="match status" value="1"/>
</dbReference>
<keyword evidence="5 7" id="KW-0067">ATP-binding</keyword>
<dbReference type="PROSITE" id="PS51509">
    <property type="entry name" value="PHOSPHAGEN_KINASE_N"/>
    <property type="match status" value="1"/>
</dbReference>
<protein>
    <submittedName>
        <fullName evidence="11">Creatine kinase B-type</fullName>
    </submittedName>
</protein>
<evidence type="ECO:0000259" key="8">
    <source>
        <dbReference type="PROSITE" id="PS51509"/>
    </source>
</evidence>
<dbReference type="Gene3D" id="1.10.135.10">
    <property type="entry name" value="ATP:guanido phosphotransferase, N-terminal domain"/>
    <property type="match status" value="1"/>
</dbReference>
<evidence type="ECO:0000313" key="11">
    <source>
        <dbReference type="RefSeq" id="XP_065657321.1"/>
    </source>
</evidence>
<dbReference type="InterPro" id="IPR022414">
    <property type="entry name" value="ATP-guanido_PTrfase_cat"/>
</dbReference>
<dbReference type="GeneID" id="100212485"/>
<dbReference type="PROSITE" id="PS51510">
    <property type="entry name" value="PHOSPHAGEN_KINASE_C"/>
    <property type="match status" value="1"/>
</dbReference>
<gene>
    <name evidence="11" type="primary">LOC100212485</name>
</gene>
<keyword evidence="2 7" id="KW-0808">Transferase</keyword>
<dbReference type="PANTHER" id="PTHR11547:SF57">
    <property type="entry name" value="PHOSPHAGEN KINASE C-TERMINAL DOMAIN-CONTAINING PROTEIN"/>
    <property type="match status" value="1"/>
</dbReference>
<evidence type="ECO:0000256" key="7">
    <source>
        <dbReference type="PROSITE-ProRule" id="PRU00843"/>
    </source>
</evidence>
<evidence type="ECO:0000259" key="9">
    <source>
        <dbReference type="PROSITE" id="PS51510"/>
    </source>
</evidence>
<reference evidence="11" key="1">
    <citation type="submission" date="2025-08" db="UniProtKB">
        <authorList>
            <consortium name="RefSeq"/>
        </authorList>
    </citation>
    <scope>IDENTIFICATION</scope>
</reference>